<evidence type="ECO:0000256" key="7">
    <source>
        <dbReference type="ARBA" id="ARBA00022989"/>
    </source>
</evidence>
<dbReference type="GO" id="GO:0006508">
    <property type="term" value="P:proteolysis"/>
    <property type="evidence" value="ECO:0007669"/>
    <property type="project" value="UniProtKB-KW"/>
</dbReference>
<evidence type="ECO:0000313" key="13">
    <source>
        <dbReference type="Proteomes" id="UP000254889"/>
    </source>
</evidence>
<dbReference type="PANTHER" id="PTHR33695">
    <property type="entry name" value="LIPOPROTEIN SIGNAL PEPTIDASE"/>
    <property type="match status" value="1"/>
</dbReference>
<organism evidence="12 13">
    <name type="scientific">Pseudolabrys taiwanensis</name>
    <dbReference type="NCBI Taxonomy" id="331696"/>
    <lineage>
        <taxon>Bacteria</taxon>
        <taxon>Pseudomonadati</taxon>
        <taxon>Pseudomonadota</taxon>
        <taxon>Alphaproteobacteria</taxon>
        <taxon>Hyphomicrobiales</taxon>
        <taxon>Xanthobacteraceae</taxon>
        <taxon>Pseudolabrys</taxon>
    </lineage>
</organism>
<proteinExistence type="inferred from homology"/>
<keyword evidence="4 9" id="KW-0812">Transmembrane</keyword>
<comment type="catalytic activity">
    <reaction evidence="9 10">
        <text>Release of signal peptides from bacterial membrane prolipoproteins. Hydrolyzes -Xaa-Yaa-Zaa-|-(S,diacylglyceryl)Cys-, in which Xaa is hydrophobic (preferably Leu), and Yaa (Ala or Ser) and Zaa (Gly or Ala) have small, neutral side chains.</text>
        <dbReference type="EC" id="3.4.23.36"/>
    </reaction>
</comment>
<evidence type="ECO:0000256" key="11">
    <source>
        <dbReference type="RuleBase" id="RU004181"/>
    </source>
</evidence>
<dbReference type="OrthoDB" id="9810259at2"/>
<evidence type="ECO:0000256" key="3">
    <source>
        <dbReference type="ARBA" id="ARBA00022670"/>
    </source>
</evidence>
<evidence type="ECO:0000256" key="6">
    <source>
        <dbReference type="ARBA" id="ARBA00022801"/>
    </source>
</evidence>
<feature type="transmembrane region" description="Helical" evidence="9">
    <location>
        <begin position="89"/>
        <end position="111"/>
    </location>
</feature>
<feature type="active site" evidence="9">
    <location>
        <position position="116"/>
    </location>
</feature>
<evidence type="ECO:0000313" key="12">
    <source>
        <dbReference type="EMBL" id="AXK84217.1"/>
    </source>
</evidence>
<evidence type="ECO:0000256" key="4">
    <source>
        <dbReference type="ARBA" id="ARBA00022692"/>
    </source>
</evidence>
<reference evidence="12 13" key="1">
    <citation type="submission" date="2018-07" db="EMBL/GenBank/DDBJ databases">
        <authorList>
            <person name="Quirk P.G."/>
            <person name="Krulwich T.A."/>
        </authorList>
    </citation>
    <scope>NUCLEOTIDE SEQUENCE [LARGE SCALE GENOMIC DNA]</scope>
    <source>
        <strain evidence="12 13">CC-BB4</strain>
    </source>
</reference>
<comment type="similarity">
    <text evidence="1 9 11">Belongs to the peptidase A8 family.</text>
</comment>
<feature type="transmembrane region" description="Helical" evidence="9">
    <location>
        <begin position="131"/>
        <end position="150"/>
    </location>
</feature>
<sequence>MTRFGLAIAVAACVLDQATKLYLMFVYDLPNRTPIRLGPFFDFVFVRNTGISYGLFQTDSSLGQWTLLGLKIAAVIALWVWLARVTDRLTAASLGLIIGGAIGNAIDRLAYGWVFDFVFFHVSAGTWRFNWYVFNLADAAIVAGVIGLLYESLRGDRAVKAP</sequence>
<evidence type="ECO:0000256" key="5">
    <source>
        <dbReference type="ARBA" id="ARBA00022750"/>
    </source>
</evidence>
<keyword evidence="3 9" id="KW-0645">Protease</keyword>
<dbReference type="EMBL" id="CP031417">
    <property type="protein sequence ID" value="AXK84217.1"/>
    <property type="molecule type" value="Genomic_DNA"/>
</dbReference>
<comment type="function">
    <text evidence="9 10">This protein specifically catalyzes the removal of signal peptides from prolipoproteins.</text>
</comment>
<feature type="transmembrane region" description="Helical" evidence="9">
    <location>
        <begin position="62"/>
        <end position="82"/>
    </location>
</feature>
<dbReference type="GO" id="GO:0004190">
    <property type="term" value="F:aspartic-type endopeptidase activity"/>
    <property type="evidence" value="ECO:0007669"/>
    <property type="project" value="UniProtKB-UniRule"/>
</dbReference>
<keyword evidence="6 9" id="KW-0378">Hydrolase</keyword>
<dbReference type="InterPro" id="IPR001872">
    <property type="entry name" value="Peptidase_A8"/>
</dbReference>
<dbReference type="EC" id="3.4.23.36" evidence="9"/>
<dbReference type="NCBIfam" id="TIGR00077">
    <property type="entry name" value="lspA"/>
    <property type="match status" value="1"/>
</dbReference>
<dbReference type="GO" id="GO:0005886">
    <property type="term" value="C:plasma membrane"/>
    <property type="evidence" value="ECO:0007669"/>
    <property type="project" value="UniProtKB-SubCell"/>
</dbReference>
<keyword evidence="7 9" id="KW-1133">Transmembrane helix</keyword>
<dbReference type="PANTHER" id="PTHR33695:SF1">
    <property type="entry name" value="LIPOPROTEIN SIGNAL PEPTIDASE"/>
    <property type="match status" value="1"/>
</dbReference>
<evidence type="ECO:0000256" key="9">
    <source>
        <dbReference type="HAMAP-Rule" id="MF_00161"/>
    </source>
</evidence>
<dbReference type="Pfam" id="PF01252">
    <property type="entry name" value="Peptidase_A8"/>
    <property type="match status" value="1"/>
</dbReference>
<dbReference type="PROSITE" id="PS00855">
    <property type="entry name" value="SPASE_II"/>
    <property type="match status" value="1"/>
</dbReference>
<dbReference type="AlphaFoldDB" id="A0A346A4X0"/>
<gene>
    <name evidence="9" type="primary">lspA</name>
    <name evidence="12" type="ORF">DW352_24940</name>
</gene>
<keyword evidence="2 9" id="KW-1003">Cell membrane</keyword>
<keyword evidence="5 9" id="KW-0064">Aspartyl protease</keyword>
<comment type="pathway">
    <text evidence="9">Protein modification; lipoprotein biosynthesis (signal peptide cleavage).</text>
</comment>
<dbReference type="KEGG" id="ptaw:DW352_24940"/>
<protein>
    <recommendedName>
        <fullName evidence="9">Lipoprotein signal peptidase</fullName>
        <ecNumber evidence="9">3.4.23.36</ecNumber>
    </recommendedName>
    <alternativeName>
        <fullName evidence="9">Prolipoprotein signal peptidase</fullName>
    </alternativeName>
    <alternativeName>
        <fullName evidence="9">Signal peptidase II</fullName>
        <shortName evidence="9">SPase II</shortName>
    </alternativeName>
</protein>
<dbReference type="UniPathway" id="UPA00665"/>
<keyword evidence="8 9" id="KW-0472">Membrane</keyword>
<dbReference type="Proteomes" id="UP000254889">
    <property type="component" value="Chromosome"/>
</dbReference>
<keyword evidence="13" id="KW-1185">Reference proteome</keyword>
<feature type="active site" evidence="9">
    <location>
        <position position="138"/>
    </location>
</feature>
<comment type="subcellular location">
    <subcellularLocation>
        <location evidence="9">Cell membrane</location>
        <topology evidence="9">Multi-pass membrane protein</topology>
    </subcellularLocation>
</comment>
<dbReference type="HAMAP" id="MF_00161">
    <property type="entry name" value="LspA"/>
    <property type="match status" value="1"/>
</dbReference>
<name>A0A346A4X0_9HYPH</name>
<evidence type="ECO:0000256" key="2">
    <source>
        <dbReference type="ARBA" id="ARBA00022475"/>
    </source>
</evidence>
<comment type="caution">
    <text evidence="9">Lacks conserved residue(s) required for the propagation of feature annotation.</text>
</comment>
<accession>A0A346A4X0</accession>
<evidence type="ECO:0000256" key="8">
    <source>
        <dbReference type="ARBA" id="ARBA00023136"/>
    </source>
</evidence>
<evidence type="ECO:0000256" key="10">
    <source>
        <dbReference type="RuleBase" id="RU000594"/>
    </source>
</evidence>
<dbReference type="PRINTS" id="PR00781">
    <property type="entry name" value="LIPOSIGPTASE"/>
</dbReference>
<evidence type="ECO:0000256" key="1">
    <source>
        <dbReference type="ARBA" id="ARBA00006139"/>
    </source>
</evidence>